<protein>
    <recommendedName>
        <fullName evidence="7">Angiogenic factor with G patch and FHA domains 1</fullName>
    </recommendedName>
</protein>
<dbReference type="GO" id="GO:0001570">
    <property type="term" value="P:vasculogenesis"/>
    <property type="evidence" value="ECO:0007669"/>
    <property type="project" value="TreeGrafter"/>
</dbReference>
<feature type="compositionally biased region" description="Acidic residues" evidence="2">
    <location>
        <begin position="468"/>
        <end position="478"/>
    </location>
</feature>
<dbReference type="CDD" id="cd16164">
    <property type="entry name" value="OCRE_VG5Q"/>
    <property type="match status" value="1"/>
</dbReference>
<dbReference type="Proteomes" id="UP000472262">
    <property type="component" value="Unassembled WGS sequence"/>
</dbReference>
<dbReference type="InterPro" id="IPR008984">
    <property type="entry name" value="SMAD_FHA_dom_sf"/>
</dbReference>
<evidence type="ECO:0000259" key="3">
    <source>
        <dbReference type="PROSITE" id="PS50006"/>
    </source>
</evidence>
<dbReference type="CDD" id="cd22686">
    <property type="entry name" value="FHA_AGGF1"/>
    <property type="match status" value="1"/>
</dbReference>
<evidence type="ECO:0008006" key="7">
    <source>
        <dbReference type="Google" id="ProtNLM"/>
    </source>
</evidence>
<organism evidence="5 6">
    <name type="scientific">Sinocyclocheilus grahami</name>
    <name type="common">Dianchi golden-line fish</name>
    <name type="synonym">Barbus grahami</name>
    <dbReference type="NCBI Taxonomy" id="75366"/>
    <lineage>
        <taxon>Eukaryota</taxon>
        <taxon>Metazoa</taxon>
        <taxon>Chordata</taxon>
        <taxon>Craniata</taxon>
        <taxon>Vertebrata</taxon>
        <taxon>Euteleostomi</taxon>
        <taxon>Actinopterygii</taxon>
        <taxon>Neopterygii</taxon>
        <taxon>Teleostei</taxon>
        <taxon>Ostariophysi</taxon>
        <taxon>Cypriniformes</taxon>
        <taxon>Cyprinidae</taxon>
        <taxon>Cyprininae</taxon>
        <taxon>Sinocyclocheilus</taxon>
    </lineage>
</organism>
<dbReference type="SUPFAM" id="SSF49879">
    <property type="entry name" value="SMAD/FHA domain"/>
    <property type="match status" value="1"/>
</dbReference>
<keyword evidence="6" id="KW-1185">Reference proteome</keyword>
<feature type="compositionally biased region" description="Basic residues" evidence="2">
    <location>
        <begin position="437"/>
        <end position="449"/>
    </location>
</feature>
<dbReference type="PANTHER" id="PTHR23106">
    <property type="entry name" value="ANGIOGENIC FACTOR WITH G PATCH AND FHA DOMAINS 1"/>
    <property type="match status" value="1"/>
</dbReference>
<dbReference type="PANTHER" id="PTHR23106:SF24">
    <property type="entry name" value="ANGIOGENIC FACTOR WITH G PATCH AND FHA DOMAINS 1"/>
    <property type="match status" value="1"/>
</dbReference>
<sequence>MSRHPEGHGGRSRQEKCVLSSSGSCRRSYPSNTLFWHLKPALAQVSASIRVLPAPGELKGRASSAMAAEGNPDTESSDQGLEAELVSLRSQAEALRQELKTCKDELQNLQKQLSHSERLQKTTESYNQDLRQQVDKLSAEIHERKKREREKVDAETQTEEYTWTETDYYNYYYGGYYQSGTETAAEAEENVVMETQGYCEHTEEHHVPAETAPANPELPNESSDLPQTEEASGEGGSIADMLRTTAEEALNQTNFVFDESSGMYYDHSTGFYYDSSSQLYYDANTGMYYYFDPESGKYQFHSRIEVPTAHPEVEQTPQRKTKDWKNRKSVKNTDRASCPDGGDHKEAGPETVRQSENHHRGKKDDASSLKKGRKSRSRSLQRPSGAERSRRTKSRDRSRDHSTNRKKTRRRSESHSDDSHSRRRSENGSHSDDTHSGKRKKKRKERKRSHSEARRERKSHSDNVSGESEPEEGEITESDGEKELTSTSSSSSSASPVQAEHDSPEKEMETQMQEEAWPPCVRVTVVRSPVLQTGTLFILTADAVATIGRSVQFCVVLFIHCVDELKCLCVSVCREKDMNHAIRIPEMGVSKSHAEVYFDQEQQCYMLIDQGSQNGTVLNGNRILQPKVRCDPCPLTHGDEVKMGETVLSFHIHMGTDTCDGCEPGQIIAHLSRHKKDDTSVSGTVLSKEDKEVQRQKELKMMKVKYGLKSSDYEEQKALKKSRYKDRAENRRQTVGSEATFQRDDAPASVHVEIGDENKGRQMLEKMGWKRGEGLGKDGAGMKDPIQLHVRKAQSGLGSGAAVSIEDASLTKTKTQRNWERARERFSDACQADSAHPETSQSPKAWVKSEGTE</sequence>
<feature type="compositionally biased region" description="Basic and acidic residues" evidence="2">
    <location>
        <begin position="817"/>
        <end position="827"/>
    </location>
</feature>
<evidence type="ECO:0000313" key="6">
    <source>
        <dbReference type="Proteomes" id="UP000472262"/>
    </source>
</evidence>
<dbReference type="Gene3D" id="2.60.200.20">
    <property type="match status" value="1"/>
</dbReference>
<dbReference type="InterPro" id="IPR000467">
    <property type="entry name" value="G_patch_dom"/>
</dbReference>
<feature type="compositionally biased region" description="Basic and acidic residues" evidence="2">
    <location>
        <begin position="320"/>
        <end position="334"/>
    </location>
</feature>
<reference evidence="5" key="2">
    <citation type="submission" date="2025-09" db="UniProtKB">
        <authorList>
            <consortium name="Ensembl"/>
        </authorList>
    </citation>
    <scope>IDENTIFICATION</scope>
</reference>
<keyword evidence="1" id="KW-0175">Coiled coil</keyword>
<reference evidence="5" key="1">
    <citation type="submission" date="2025-08" db="UniProtKB">
        <authorList>
            <consortium name="Ensembl"/>
        </authorList>
    </citation>
    <scope>IDENTIFICATION</scope>
</reference>
<dbReference type="InterPro" id="IPR053027">
    <property type="entry name" value="AGGF1"/>
</dbReference>
<feature type="region of interest" description="Disordered" evidence="2">
    <location>
        <begin position="720"/>
        <end position="745"/>
    </location>
</feature>
<dbReference type="InterPro" id="IPR035624">
    <property type="entry name" value="AGGF1_OCRE"/>
</dbReference>
<dbReference type="Ensembl" id="ENSSGRT00000000382.1">
    <property type="protein sequence ID" value="ENSSGRP00000000342.1"/>
    <property type="gene ID" value="ENSSGRG00000000196.1"/>
</dbReference>
<accession>A0A672JVN2</accession>
<feature type="compositionally biased region" description="Basic and acidic residues" evidence="2">
    <location>
        <begin position="341"/>
        <end position="368"/>
    </location>
</feature>
<dbReference type="PROSITE" id="PS50174">
    <property type="entry name" value="G_PATCH"/>
    <property type="match status" value="1"/>
</dbReference>
<feature type="compositionally biased region" description="Basic and acidic residues" evidence="2">
    <location>
        <begin position="450"/>
        <end position="461"/>
    </location>
</feature>
<evidence type="ECO:0000259" key="4">
    <source>
        <dbReference type="PROSITE" id="PS50174"/>
    </source>
</evidence>
<dbReference type="OMA" id="DSHQSTE"/>
<proteinExistence type="predicted"/>
<feature type="compositionally biased region" description="Low complexity" evidence="2">
    <location>
        <begin position="485"/>
        <end position="495"/>
    </location>
</feature>
<dbReference type="SMART" id="SM00240">
    <property type="entry name" value="FHA"/>
    <property type="match status" value="1"/>
</dbReference>
<feature type="region of interest" description="Disordered" evidence="2">
    <location>
        <begin position="308"/>
        <end position="515"/>
    </location>
</feature>
<feature type="compositionally biased region" description="Basic residues" evidence="2">
    <location>
        <begin position="370"/>
        <end position="379"/>
    </location>
</feature>
<dbReference type="Pfam" id="PF17780">
    <property type="entry name" value="OCRE"/>
    <property type="match status" value="1"/>
</dbReference>
<dbReference type="Pfam" id="PF01585">
    <property type="entry name" value="G-patch"/>
    <property type="match status" value="1"/>
</dbReference>
<evidence type="ECO:0000256" key="1">
    <source>
        <dbReference type="SAM" id="Coils"/>
    </source>
</evidence>
<feature type="compositionally biased region" description="Basic and acidic residues" evidence="2">
    <location>
        <begin position="499"/>
        <end position="509"/>
    </location>
</feature>
<feature type="compositionally biased region" description="Basic and acidic residues" evidence="2">
    <location>
        <begin position="385"/>
        <end position="403"/>
    </location>
</feature>
<evidence type="ECO:0000313" key="5">
    <source>
        <dbReference type="Ensembl" id="ENSSGRP00000000342.1"/>
    </source>
</evidence>
<feature type="domain" description="FHA" evidence="3">
    <location>
        <begin position="545"/>
        <end position="623"/>
    </location>
</feature>
<dbReference type="PROSITE" id="PS50006">
    <property type="entry name" value="FHA_DOMAIN"/>
    <property type="match status" value="1"/>
</dbReference>
<feature type="compositionally biased region" description="Basic and acidic residues" evidence="2">
    <location>
        <begin position="1"/>
        <end position="16"/>
    </location>
</feature>
<dbReference type="InterPro" id="IPR041591">
    <property type="entry name" value="OCRE"/>
</dbReference>
<dbReference type="Pfam" id="PF00498">
    <property type="entry name" value="FHA"/>
    <property type="match status" value="1"/>
</dbReference>
<feature type="compositionally biased region" description="Basic and acidic residues" evidence="2">
    <location>
        <begin position="411"/>
        <end position="436"/>
    </location>
</feature>
<feature type="region of interest" description="Disordered" evidence="2">
    <location>
        <begin position="807"/>
        <end position="853"/>
    </location>
</feature>
<gene>
    <name evidence="5" type="primary">aggf1</name>
</gene>
<dbReference type="AlphaFoldDB" id="A0A672JVN2"/>
<name>A0A672JVN2_SINGR</name>
<dbReference type="SMART" id="SM00443">
    <property type="entry name" value="G_patch"/>
    <property type="match status" value="1"/>
</dbReference>
<evidence type="ECO:0000256" key="2">
    <source>
        <dbReference type="SAM" id="MobiDB-lite"/>
    </source>
</evidence>
<feature type="domain" description="G-patch" evidence="4">
    <location>
        <begin position="756"/>
        <end position="802"/>
    </location>
</feature>
<feature type="region of interest" description="Disordered" evidence="2">
    <location>
        <begin position="202"/>
        <end position="234"/>
    </location>
</feature>
<feature type="compositionally biased region" description="Polar residues" evidence="2">
    <location>
        <begin position="220"/>
        <end position="230"/>
    </location>
</feature>
<feature type="region of interest" description="Disordered" evidence="2">
    <location>
        <begin position="1"/>
        <end position="26"/>
    </location>
</feature>
<dbReference type="InterPro" id="IPR000253">
    <property type="entry name" value="FHA_dom"/>
</dbReference>
<dbReference type="GO" id="GO:0003676">
    <property type="term" value="F:nucleic acid binding"/>
    <property type="evidence" value="ECO:0007669"/>
    <property type="project" value="InterPro"/>
</dbReference>
<feature type="coiled-coil region" evidence="1">
    <location>
        <begin position="78"/>
        <end position="147"/>
    </location>
</feature>
<dbReference type="InParanoid" id="A0A672JVN2"/>